<evidence type="ECO:0000256" key="1">
    <source>
        <dbReference type="SAM" id="Phobius"/>
    </source>
</evidence>
<gene>
    <name evidence="2" type="ORF">A3H68_03580</name>
</gene>
<comment type="caution">
    <text evidence="2">The sequence shown here is derived from an EMBL/GenBank/DDBJ whole genome shotgun (WGS) entry which is preliminary data.</text>
</comment>
<dbReference type="InterPro" id="IPR052022">
    <property type="entry name" value="26kDa_periplasmic_antigen"/>
</dbReference>
<organism evidence="2 3">
    <name type="scientific">Candidatus Taylorbacteria bacterium RIFCSPLOWO2_02_FULL_46_40</name>
    <dbReference type="NCBI Taxonomy" id="1802329"/>
    <lineage>
        <taxon>Bacteria</taxon>
        <taxon>Candidatus Tayloriibacteriota</taxon>
    </lineage>
</organism>
<dbReference type="PANTHER" id="PTHR34387">
    <property type="entry name" value="SLR1258 PROTEIN"/>
    <property type="match status" value="1"/>
</dbReference>
<name>A0A1G2P037_9BACT</name>
<evidence type="ECO:0008006" key="4">
    <source>
        <dbReference type="Google" id="ProtNLM"/>
    </source>
</evidence>
<keyword evidence="1" id="KW-1133">Transmembrane helix</keyword>
<proteinExistence type="predicted"/>
<dbReference type="Gene3D" id="3.30.70.2970">
    <property type="entry name" value="Protein of unknown function (DUF541), domain 2"/>
    <property type="match status" value="1"/>
</dbReference>
<dbReference type="Proteomes" id="UP000176429">
    <property type="component" value="Unassembled WGS sequence"/>
</dbReference>
<protein>
    <recommendedName>
        <fullName evidence="4">SIMPL domain-containing protein</fullName>
    </recommendedName>
</protein>
<sequence length="267" mass="28750">MNESFNSEEHKSVLFGQGAYIKAALALLAVFLAVLSVKGLKEIGVVGEGITPANVIVVNGEGEAVYTPDLATFTMTVNEEASSVSSAQDAATKKINDVMAFLTASGIDKKDIKTIGYNIYPRYEYRDARMAYPYSQGTRFLAGYNISQTLEVKIRKLENVGKIFSGVTGKGVTDLGELNFTIEDRDEQLAKARKEAIEDAKIKAKSLAKDLGVRLVKIVSYSDSGVYPPGPYARMTLESSAKDAGVPDVPAGEGKIVSNVAITYEIK</sequence>
<evidence type="ECO:0000313" key="3">
    <source>
        <dbReference type="Proteomes" id="UP000176429"/>
    </source>
</evidence>
<evidence type="ECO:0000313" key="2">
    <source>
        <dbReference type="EMBL" id="OHA41715.1"/>
    </source>
</evidence>
<dbReference type="AlphaFoldDB" id="A0A1G2P037"/>
<reference evidence="2 3" key="1">
    <citation type="journal article" date="2016" name="Nat. Commun.">
        <title>Thousands of microbial genomes shed light on interconnected biogeochemical processes in an aquifer system.</title>
        <authorList>
            <person name="Anantharaman K."/>
            <person name="Brown C.T."/>
            <person name="Hug L.A."/>
            <person name="Sharon I."/>
            <person name="Castelle C.J."/>
            <person name="Probst A.J."/>
            <person name="Thomas B.C."/>
            <person name="Singh A."/>
            <person name="Wilkins M.J."/>
            <person name="Karaoz U."/>
            <person name="Brodie E.L."/>
            <person name="Williams K.H."/>
            <person name="Hubbard S.S."/>
            <person name="Banfield J.F."/>
        </authorList>
    </citation>
    <scope>NUCLEOTIDE SEQUENCE [LARGE SCALE GENOMIC DNA]</scope>
</reference>
<keyword evidence="1" id="KW-0472">Membrane</keyword>
<dbReference type="GO" id="GO:0006974">
    <property type="term" value="P:DNA damage response"/>
    <property type="evidence" value="ECO:0007669"/>
    <property type="project" value="TreeGrafter"/>
</dbReference>
<dbReference type="Gene3D" id="3.30.110.170">
    <property type="entry name" value="Protein of unknown function (DUF541), domain 1"/>
    <property type="match status" value="1"/>
</dbReference>
<dbReference type="Pfam" id="PF04402">
    <property type="entry name" value="SIMPL"/>
    <property type="match status" value="1"/>
</dbReference>
<feature type="transmembrane region" description="Helical" evidence="1">
    <location>
        <begin position="20"/>
        <end position="37"/>
    </location>
</feature>
<dbReference type="InterPro" id="IPR007497">
    <property type="entry name" value="SIMPL/DUF541"/>
</dbReference>
<dbReference type="PANTHER" id="PTHR34387:SF2">
    <property type="entry name" value="SLR1258 PROTEIN"/>
    <property type="match status" value="1"/>
</dbReference>
<dbReference type="EMBL" id="MHSH01000020">
    <property type="protein sequence ID" value="OHA41715.1"/>
    <property type="molecule type" value="Genomic_DNA"/>
</dbReference>
<accession>A0A1G2P037</accession>
<keyword evidence="1" id="KW-0812">Transmembrane</keyword>